<dbReference type="EMBL" id="JANAWD010000918">
    <property type="protein sequence ID" value="KAJ3475090.1"/>
    <property type="molecule type" value="Genomic_DNA"/>
</dbReference>
<feature type="region of interest" description="Disordered" evidence="1">
    <location>
        <begin position="1"/>
        <end position="76"/>
    </location>
</feature>
<dbReference type="Proteomes" id="UP001212997">
    <property type="component" value="Unassembled WGS sequence"/>
</dbReference>
<evidence type="ECO:0000313" key="3">
    <source>
        <dbReference type="Proteomes" id="UP001212997"/>
    </source>
</evidence>
<proteinExistence type="predicted"/>
<feature type="compositionally biased region" description="Basic and acidic residues" evidence="1">
    <location>
        <begin position="1"/>
        <end position="13"/>
    </location>
</feature>
<reference evidence="2" key="1">
    <citation type="submission" date="2022-07" db="EMBL/GenBank/DDBJ databases">
        <title>Genome Sequence of Physisporinus lineatus.</title>
        <authorList>
            <person name="Buettner E."/>
        </authorList>
    </citation>
    <scope>NUCLEOTIDE SEQUENCE</scope>
    <source>
        <strain evidence="2">VT162</strain>
    </source>
</reference>
<comment type="caution">
    <text evidence="2">The sequence shown here is derived from an EMBL/GenBank/DDBJ whole genome shotgun (WGS) entry which is preliminary data.</text>
</comment>
<gene>
    <name evidence="2" type="ORF">NLI96_g12065</name>
</gene>
<evidence type="ECO:0000256" key="1">
    <source>
        <dbReference type="SAM" id="MobiDB-lite"/>
    </source>
</evidence>
<protein>
    <submittedName>
        <fullName evidence="2">Uncharacterized protein</fullName>
    </submittedName>
</protein>
<organism evidence="2 3">
    <name type="scientific">Meripilus lineatus</name>
    <dbReference type="NCBI Taxonomy" id="2056292"/>
    <lineage>
        <taxon>Eukaryota</taxon>
        <taxon>Fungi</taxon>
        <taxon>Dikarya</taxon>
        <taxon>Basidiomycota</taxon>
        <taxon>Agaricomycotina</taxon>
        <taxon>Agaricomycetes</taxon>
        <taxon>Polyporales</taxon>
        <taxon>Meripilaceae</taxon>
        <taxon>Meripilus</taxon>
    </lineage>
</organism>
<keyword evidence="3" id="KW-1185">Reference proteome</keyword>
<feature type="compositionally biased region" description="Polar residues" evidence="1">
    <location>
        <begin position="59"/>
        <end position="76"/>
    </location>
</feature>
<accession>A0AAD5US11</accession>
<feature type="compositionally biased region" description="Pro residues" evidence="1">
    <location>
        <begin position="43"/>
        <end position="52"/>
    </location>
</feature>
<evidence type="ECO:0000313" key="2">
    <source>
        <dbReference type="EMBL" id="KAJ3475090.1"/>
    </source>
</evidence>
<name>A0AAD5US11_9APHY</name>
<dbReference type="AlphaFoldDB" id="A0AAD5US11"/>
<sequence>MPPKQTRSEKRIFESSPPPAAKKTRLAAKDDQVQPTSANSLAMPPPPPPAEPFPATQRCFHSSLYSHRTPNSPTSS</sequence>